<organism>
    <name type="scientific">Branchiostoma floridae</name>
    <name type="common">Florida lancelet</name>
    <name type="synonym">Amphioxus</name>
    <dbReference type="NCBI Taxonomy" id="7739"/>
    <lineage>
        <taxon>Eukaryota</taxon>
        <taxon>Metazoa</taxon>
        <taxon>Chordata</taxon>
        <taxon>Cephalochordata</taxon>
        <taxon>Leptocardii</taxon>
        <taxon>Amphioxiformes</taxon>
        <taxon>Branchiostomatidae</taxon>
        <taxon>Branchiostoma</taxon>
    </lineage>
</organism>
<accession>C3ZVS5</accession>
<feature type="compositionally biased region" description="Polar residues" evidence="3">
    <location>
        <begin position="41"/>
        <end position="53"/>
    </location>
</feature>
<dbReference type="PANTHER" id="PTHR24104">
    <property type="entry name" value="E3 UBIQUITIN-PROTEIN LIGASE NHLRC1-RELATED"/>
    <property type="match status" value="1"/>
</dbReference>
<dbReference type="PANTHER" id="PTHR24104:SF50">
    <property type="entry name" value="SMP-30_GLUCONOLACTONASE_LRE-LIKE REGION DOMAIN-CONTAINING PROTEIN"/>
    <property type="match status" value="1"/>
</dbReference>
<keyword evidence="1" id="KW-0677">Repeat</keyword>
<evidence type="ECO:0000313" key="4">
    <source>
        <dbReference type="EMBL" id="EEN43340.1"/>
    </source>
</evidence>
<feature type="compositionally biased region" description="Polar residues" evidence="3">
    <location>
        <begin position="20"/>
        <end position="30"/>
    </location>
</feature>
<dbReference type="InParanoid" id="C3ZVS5"/>
<dbReference type="AlphaFoldDB" id="C3ZVS5"/>
<dbReference type="SUPFAM" id="SSF101898">
    <property type="entry name" value="NHL repeat"/>
    <property type="match status" value="1"/>
</dbReference>
<dbReference type="Pfam" id="PF06739">
    <property type="entry name" value="SBBP"/>
    <property type="match status" value="1"/>
</dbReference>
<protein>
    <submittedName>
        <fullName evidence="4">Uncharacterized protein</fullName>
    </submittedName>
</protein>
<evidence type="ECO:0000256" key="3">
    <source>
        <dbReference type="SAM" id="MobiDB-lite"/>
    </source>
</evidence>
<dbReference type="Pfam" id="PF01436">
    <property type="entry name" value="NHL"/>
    <property type="match status" value="2"/>
</dbReference>
<dbReference type="InterPro" id="IPR001258">
    <property type="entry name" value="NHL_repeat"/>
</dbReference>
<feature type="region of interest" description="Disordered" evidence="3">
    <location>
        <begin position="1"/>
        <end position="53"/>
    </location>
</feature>
<reference evidence="4" key="1">
    <citation type="journal article" date="2008" name="Nature">
        <title>The amphioxus genome and the evolution of the chordate karyotype.</title>
        <authorList>
            <consortium name="US DOE Joint Genome Institute (JGI-PGF)"/>
            <person name="Putnam N.H."/>
            <person name="Butts T."/>
            <person name="Ferrier D.E.K."/>
            <person name="Furlong R.F."/>
            <person name="Hellsten U."/>
            <person name="Kawashima T."/>
            <person name="Robinson-Rechavi M."/>
            <person name="Shoguchi E."/>
            <person name="Terry A."/>
            <person name="Yu J.-K."/>
            <person name="Benito-Gutierrez E.L."/>
            <person name="Dubchak I."/>
            <person name="Garcia-Fernandez J."/>
            <person name="Gibson-Brown J.J."/>
            <person name="Grigoriev I.V."/>
            <person name="Horton A.C."/>
            <person name="de Jong P.J."/>
            <person name="Jurka J."/>
            <person name="Kapitonov V.V."/>
            <person name="Kohara Y."/>
            <person name="Kuroki Y."/>
            <person name="Lindquist E."/>
            <person name="Lucas S."/>
            <person name="Osoegawa K."/>
            <person name="Pennacchio L.A."/>
            <person name="Salamov A.A."/>
            <person name="Satou Y."/>
            <person name="Sauka-Spengler T."/>
            <person name="Schmutz J."/>
            <person name="Shin-I T."/>
            <person name="Toyoda A."/>
            <person name="Bronner-Fraser M."/>
            <person name="Fujiyama A."/>
            <person name="Holland L.Z."/>
            <person name="Holland P.W.H."/>
            <person name="Satoh N."/>
            <person name="Rokhsar D.S."/>
        </authorList>
    </citation>
    <scope>NUCLEOTIDE SEQUENCE [LARGE SCALE GENOMIC DNA]</scope>
    <source>
        <strain evidence="4">S238N-H82</strain>
        <tissue evidence="4">Testes</tissue>
    </source>
</reference>
<name>C3ZVS5_BRAFL</name>
<gene>
    <name evidence="4" type="ORF">BRAFLDRAFT_100525</name>
</gene>
<feature type="repeat" description="NHL" evidence="2">
    <location>
        <begin position="351"/>
        <end position="394"/>
    </location>
</feature>
<feature type="region of interest" description="Disordered" evidence="3">
    <location>
        <begin position="66"/>
        <end position="103"/>
    </location>
</feature>
<dbReference type="eggNOG" id="KOG2177">
    <property type="taxonomic scope" value="Eukaryota"/>
</dbReference>
<evidence type="ECO:0000256" key="2">
    <source>
        <dbReference type="PROSITE-ProRule" id="PRU00504"/>
    </source>
</evidence>
<dbReference type="STRING" id="7739.C3ZVS5"/>
<dbReference type="PROSITE" id="PS51125">
    <property type="entry name" value="NHL"/>
    <property type="match status" value="2"/>
</dbReference>
<dbReference type="EMBL" id="GG666692">
    <property type="protein sequence ID" value="EEN43340.1"/>
    <property type="molecule type" value="Genomic_DNA"/>
</dbReference>
<dbReference type="InterPro" id="IPR011042">
    <property type="entry name" value="6-blade_b-propeller_TolB-like"/>
</dbReference>
<dbReference type="InterPro" id="IPR010620">
    <property type="entry name" value="SBBP_repeat"/>
</dbReference>
<feature type="repeat" description="NHL" evidence="2">
    <location>
        <begin position="165"/>
        <end position="208"/>
    </location>
</feature>
<sequence>MYEQAQPVRCPISGVRIGQTRVSSSKTTPRGQHRPSKDNNTKMCSQNTGSSSSWYEEAEAVYHTINDQDVPPPLPNPRSAQHTRPEVKPPQASIVSENSDDNVRCETHTSTVLQGDLHNAIKQLTAFETLKRQLDIDGSRITFLEERLQEMTKKLEITGENVESKISFGGRGSEQGKFNGNYGVAVSADNEIFVTDYHNKRVQVFGMNGMFLRLFPTKMLLEHKHTLIYPYGVAVDTFGNVWVTGVDNDKDRPQAYIIKYSSKGGLPLTIFNKPTEHMAPTIAIDKRKNKIVVVLSNEILMFLPNGSLSQSFVMTHYEVTGLYPLTSDENGNVIIADYDSVHVYSDSGYHKFSFKGEGKDTCQMLWVSGICVDTSGNIIVANTGNNRIDMFTKEGEFVRTIVRMTGPGALVMGPDGQLVVISTNAVTVFQPKVLFL</sequence>
<dbReference type="Gene3D" id="2.120.10.30">
    <property type="entry name" value="TolB, C-terminal domain"/>
    <property type="match status" value="1"/>
</dbReference>
<proteinExistence type="predicted"/>
<dbReference type="InterPro" id="IPR050952">
    <property type="entry name" value="TRIM-NHL_E3_ligases"/>
</dbReference>
<evidence type="ECO:0000256" key="1">
    <source>
        <dbReference type="ARBA" id="ARBA00022737"/>
    </source>
</evidence>